<dbReference type="EMBL" id="CP015350">
    <property type="protein sequence ID" value="ANS48169.1"/>
    <property type="molecule type" value="Genomic_DNA"/>
</dbReference>
<gene>
    <name evidence="1" type="ORF">BT246_28030</name>
</gene>
<organism evidence="1 2">
    <name type="scientific">Bacillus thuringiensis</name>
    <dbReference type="NCBI Taxonomy" id="1428"/>
    <lineage>
        <taxon>Bacteria</taxon>
        <taxon>Bacillati</taxon>
        <taxon>Bacillota</taxon>
        <taxon>Bacilli</taxon>
        <taxon>Bacillales</taxon>
        <taxon>Bacillaceae</taxon>
        <taxon>Bacillus</taxon>
        <taxon>Bacillus cereus group</taxon>
    </lineage>
</organism>
<evidence type="ECO:0000313" key="1">
    <source>
        <dbReference type="EMBL" id="ANS48169.1"/>
    </source>
</evidence>
<sequence length="76" mass="8645">MNVFIQHINNKIDLIFPDTKNDIIAGTTDNTIIGKLIKTQNLFLDKTAFVFSQKNLLLNVKLISPFLLITKMCIHS</sequence>
<dbReference type="Proteomes" id="UP000092743">
    <property type="component" value="Chromosome"/>
</dbReference>
<accession>A0A9W3SB41</accession>
<name>A0A9W3SB41_BACTU</name>
<proteinExistence type="predicted"/>
<protein>
    <submittedName>
        <fullName evidence="1">Uncharacterized protein</fullName>
    </submittedName>
</protein>
<reference evidence="1 2" key="1">
    <citation type="submission" date="2016-04" db="EMBL/GenBank/DDBJ databases">
        <title>High quality genome of the nematocidal Bacillus thuringiensis MYBT18246.</title>
        <authorList>
            <person name="Hollensteiner J."/>
            <person name="Poehlein A."/>
            <person name="Sproeer C."/>
            <person name="Bunk B."/>
            <person name="Rosenstiel P."/>
            <person name="Schulenburg H."/>
            <person name="Liesegang H."/>
        </authorList>
    </citation>
    <scope>NUCLEOTIDE SEQUENCE [LARGE SCALE GENOMIC DNA]</scope>
    <source>
        <strain evidence="1 2">MYBT18246</strain>
    </source>
</reference>
<evidence type="ECO:0000313" key="2">
    <source>
        <dbReference type="Proteomes" id="UP000092743"/>
    </source>
</evidence>
<dbReference type="AlphaFoldDB" id="A0A9W3SB41"/>